<name>A0A1G2DX20_9BACT</name>
<dbReference type="PANTHER" id="PTHR11088">
    <property type="entry name" value="TRNA DIMETHYLALLYLTRANSFERASE"/>
    <property type="match status" value="1"/>
</dbReference>
<dbReference type="Gene3D" id="3.40.50.300">
    <property type="entry name" value="P-loop containing nucleotide triphosphate hydrolases"/>
    <property type="match status" value="1"/>
</dbReference>
<evidence type="ECO:0000256" key="4">
    <source>
        <dbReference type="ARBA" id="ARBA00022679"/>
    </source>
</evidence>
<feature type="site" description="Interaction with substrate tRNA" evidence="10">
    <location>
        <position position="101"/>
    </location>
</feature>
<comment type="cofactor">
    <cofactor evidence="1 10">
        <name>Mg(2+)</name>
        <dbReference type="ChEBI" id="CHEBI:18420"/>
    </cofactor>
</comment>
<dbReference type="HAMAP" id="MF_00185">
    <property type="entry name" value="IPP_trans"/>
    <property type="match status" value="1"/>
</dbReference>
<dbReference type="SUPFAM" id="SSF52540">
    <property type="entry name" value="P-loop containing nucleoside triphosphate hydrolases"/>
    <property type="match status" value="1"/>
</dbReference>
<comment type="caution">
    <text evidence="14">The sequence shown here is derived from an EMBL/GenBank/DDBJ whole genome shotgun (WGS) entry which is preliminary data.</text>
</comment>
<feature type="binding site" evidence="10">
    <location>
        <begin position="12"/>
        <end position="17"/>
    </location>
    <ligand>
        <name>substrate</name>
    </ligand>
</feature>
<evidence type="ECO:0000256" key="1">
    <source>
        <dbReference type="ARBA" id="ARBA00001946"/>
    </source>
</evidence>
<comment type="similarity">
    <text evidence="3 10 13">Belongs to the IPP transferase family.</text>
</comment>
<feature type="region of interest" description="Interaction with substrate tRNA" evidence="10">
    <location>
        <begin position="35"/>
        <end position="38"/>
    </location>
</feature>
<comment type="function">
    <text evidence="2 10 12">Catalyzes the transfer of a dimethylallyl group onto the adenine at position 37 in tRNAs that read codons beginning with uridine, leading to the formation of N6-(dimethylallyl)adenosine (i(6)A).</text>
</comment>
<keyword evidence="8 10" id="KW-0460">Magnesium</keyword>
<dbReference type="PANTHER" id="PTHR11088:SF60">
    <property type="entry name" value="TRNA DIMETHYLALLYLTRANSFERASE"/>
    <property type="match status" value="1"/>
</dbReference>
<evidence type="ECO:0000256" key="13">
    <source>
        <dbReference type="RuleBase" id="RU003785"/>
    </source>
</evidence>
<evidence type="ECO:0000256" key="9">
    <source>
        <dbReference type="ARBA" id="ARBA00049563"/>
    </source>
</evidence>
<accession>A0A1G2DX20</accession>
<evidence type="ECO:0000256" key="5">
    <source>
        <dbReference type="ARBA" id="ARBA00022694"/>
    </source>
</evidence>
<dbReference type="Pfam" id="PF01715">
    <property type="entry name" value="IPPT"/>
    <property type="match status" value="1"/>
</dbReference>
<keyword evidence="7 10" id="KW-0067">ATP-binding</keyword>
<keyword evidence="6 10" id="KW-0547">Nucleotide-binding</keyword>
<organism evidence="14 15">
    <name type="scientific">Candidatus Nealsonbacteria bacterium RBG_13_37_56</name>
    <dbReference type="NCBI Taxonomy" id="1801661"/>
    <lineage>
        <taxon>Bacteria</taxon>
        <taxon>Candidatus Nealsoniibacteriota</taxon>
    </lineage>
</organism>
<keyword evidence="4 10" id="KW-0808">Transferase</keyword>
<dbReference type="AlphaFoldDB" id="A0A1G2DX20"/>
<keyword evidence="5 10" id="KW-0819">tRNA processing</keyword>
<dbReference type="InterPro" id="IPR027417">
    <property type="entry name" value="P-loop_NTPase"/>
</dbReference>
<evidence type="ECO:0000313" key="14">
    <source>
        <dbReference type="EMBL" id="OGZ18063.1"/>
    </source>
</evidence>
<comment type="caution">
    <text evidence="10">Lacks conserved residue(s) required for the propagation of feature annotation.</text>
</comment>
<comment type="catalytic activity">
    <reaction evidence="9 10 11">
        <text>adenosine(37) in tRNA + dimethylallyl diphosphate = N(6)-dimethylallyladenosine(37) in tRNA + diphosphate</text>
        <dbReference type="Rhea" id="RHEA:26482"/>
        <dbReference type="Rhea" id="RHEA-COMP:10162"/>
        <dbReference type="Rhea" id="RHEA-COMP:10375"/>
        <dbReference type="ChEBI" id="CHEBI:33019"/>
        <dbReference type="ChEBI" id="CHEBI:57623"/>
        <dbReference type="ChEBI" id="CHEBI:74411"/>
        <dbReference type="ChEBI" id="CHEBI:74415"/>
        <dbReference type="EC" id="2.5.1.75"/>
    </reaction>
</comment>
<dbReference type="GO" id="GO:0006400">
    <property type="term" value="P:tRNA modification"/>
    <property type="evidence" value="ECO:0007669"/>
    <property type="project" value="TreeGrafter"/>
</dbReference>
<evidence type="ECO:0000256" key="3">
    <source>
        <dbReference type="ARBA" id="ARBA00005842"/>
    </source>
</evidence>
<dbReference type="NCBIfam" id="TIGR00174">
    <property type="entry name" value="miaA"/>
    <property type="match status" value="1"/>
</dbReference>
<dbReference type="Proteomes" id="UP000178893">
    <property type="component" value="Unassembled WGS sequence"/>
</dbReference>
<dbReference type="InterPro" id="IPR039657">
    <property type="entry name" value="Dimethylallyltransferase"/>
</dbReference>
<evidence type="ECO:0000256" key="10">
    <source>
        <dbReference type="HAMAP-Rule" id="MF_00185"/>
    </source>
</evidence>
<dbReference type="EMBL" id="MHLW01000018">
    <property type="protein sequence ID" value="OGZ18063.1"/>
    <property type="molecule type" value="Genomic_DNA"/>
</dbReference>
<evidence type="ECO:0000256" key="12">
    <source>
        <dbReference type="RuleBase" id="RU003784"/>
    </source>
</evidence>
<dbReference type="GO" id="GO:0052381">
    <property type="term" value="F:tRNA dimethylallyltransferase activity"/>
    <property type="evidence" value="ECO:0007669"/>
    <property type="project" value="UniProtKB-UniRule"/>
</dbReference>
<evidence type="ECO:0000256" key="8">
    <source>
        <dbReference type="ARBA" id="ARBA00022842"/>
    </source>
</evidence>
<sequence>MINKLIVIVGPTASGKTDLSVKLAKKFRGEIISADSRQIYKGMDIGTGKVTKKEMKGIAHHLLNVVSPKTRFNVVKYKKLALRAIEKIQKKNKLPILVGGTGFYIQAVIDGIIIPPIKPDWKLRKKLEKKTNQELFKMLKKLDPNRAETIEKDNPRRLIRALEIVIKSKKTIPELKKQPIKADVLMLGIKKDQKDLKELIRKRLLKRLKQGMMAEVKKLHRSGISWKRLEEFGLEYKYIAFFLQGELTKQEMIEKLQKEIEHYAKRQMTWFKRDPRIVWVKNYSQAKNLITKTINL</sequence>
<dbReference type="Gene3D" id="1.10.20.140">
    <property type="match status" value="1"/>
</dbReference>
<evidence type="ECO:0000313" key="15">
    <source>
        <dbReference type="Proteomes" id="UP000178893"/>
    </source>
</evidence>
<evidence type="ECO:0000256" key="6">
    <source>
        <dbReference type="ARBA" id="ARBA00022741"/>
    </source>
</evidence>
<reference evidence="14 15" key="1">
    <citation type="journal article" date="2016" name="Nat. Commun.">
        <title>Thousands of microbial genomes shed light on interconnected biogeochemical processes in an aquifer system.</title>
        <authorList>
            <person name="Anantharaman K."/>
            <person name="Brown C.T."/>
            <person name="Hug L.A."/>
            <person name="Sharon I."/>
            <person name="Castelle C.J."/>
            <person name="Probst A.J."/>
            <person name="Thomas B.C."/>
            <person name="Singh A."/>
            <person name="Wilkins M.J."/>
            <person name="Karaoz U."/>
            <person name="Brodie E.L."/>
            <person name="Williams K.H."/>
            <person name="Hubbard S.S."/>
            <person name="Banfield J.F."/>
        </authorList>
    </citation>
    <scope>NUCLEOTIDE SEQUENCE [LARGE SCALE GENOMIC DNA]</scope>
</reference>
<protein>
    <recommendedName>
        <fullName evidence="10">tRNA dimethylallyltransferase</fullName>
        <ecNumber evidence="10">2.5.1.75</ecNumber>
    </recommendedName>
    <alternativeName>
        <fullName evidence="10">Dimethylallyl diphosphate:tRNA dimethylallyltransferase</fullName>
        <shortName evidence="10">DMAPP:tRNA dimethylallyltransferase</shortName>
        <shortName evidence="10">DMATase</shortName>
    </alternativeName>
    <alternativeName>
        <fullName evidence="10">Isopentenyl-diphosphate:tRNA isopentenyltransferase</fullName>
        <shortName evidence="10">IPP transferase</shortName>
        <shortName evidence="10">IPPT</shortName>
        <shortName evidence="10">IPTase</shortName>
    </alternativeName>
</protein>
<evidence type="ECO:0000256" key="2">
    <source>
        <dbReference type="ARBA" id="ARBA00003213"/>
    </source>
</evidence>
<dbReference type="GO" id="GO:0005524">
    <property type="term" value="F:ATP binding"/>
    <property type="evidence" value="ECO:0007669"/>
    <property type="project" value="UniProtKB-UniRule"/>
</dbReference>
<evidence type="ECO:0000256" key="11">
    <source>
        <dbReference type="RuleBase" id="RU003783"/>
    </source>
</evidence>
<proteinExistence type="inferred from homology"/>
<comment type="subunit">
    <text evidence="10">Monomer.</text>
</comment>
<gene>
    <name evidence="10" type="primary">miaA</name>
    <name evidence="14" type="ORF">A2V72_01335</name>
</gene>
<evidence type="ECO:0000256" key="7">
    <source>
        <dbReference type="ARBA" id="ARBA00022840"/>
    </source>
</evidence>
<dbReference type="EC" id="2.5.1.75" evidence="10"/>
<feature type="binding site" evidence="10">
    <location>
        <begin position="10"/>
        <end position="17"/>
    </location>
    <ligand>
        <name>ATP</name>
        <dbReference type="ChEBI" id="CHEBI:30616"/>
    </ligand>
</feature>
<feature type="site" description="Interaction with substrate tRNA" evidence="10">
    <location>
        <position position="124"/>
    </location>
</feature>
<dbReference type="InterPro" id="IPR018022">
    <property type="entry name" value="IPT"/>
</dbReference>